<dbReference type="EMBL" id="BK015374">
    <property type="protein sequence ID" value="DAE03821.1"/>
    <property type="molecule type" value="Genomic_DNA"/>
</dbReference>
<sequence length="78" mass="9141">MNYTIENGLYKANEGYMFRNKENGYTCSIMKLANTDSIDNYEVIEKPVEKEITEEENLENLSKEELIERLQNTENQGI</sequence>
<proteinExistence type="predicted"/>
<protein>
    <submittedName>
        <fullName evidence="1">Uncharacterized protein</fullName>
    </submittedName>
</protein>
<organism evidence="1">
    <name type="scientific">Myoviridae sp. ct2Pw37</name>
    <dbReference type="NCBI Taxonomy" id="2825021"/>
    <lineage>
        <taxon>Viruses</taxon>
        <taxon>Duplodnaviria</taxon>
        <taxon>Heunggongvirae</taxon>
        <taxon>Uroviricota</taxon>
        <taxon>Caudoviricetes</taxon>
    </lineage>
</organism>
<reference evidence="1" key="1">
    <citation type="journal article" date="2021" name="Proc. Natl. Acad. Sci. U.S.A.">
        <title>A Catalog of Tens of Thousands of Viruses from Human Metagenomes Reveals Hidden Associations with Chronic Diseases.</title>
        <authorList>
            <person name="Tisza M.J."/>
            <person name="Buck C.B."/>
        </authorList>
    </citation>
    <scope>NUCLEOTIDE SEQUENCE</scope>
    <source>
        <strain evidence="1">Ct2Pw37</strain>
    </source>
</reference>
<accession>A0A8S5PB32</accession>
<name>A0A8S5PB32_9CAUD</name>
<evidence type="ECO:0000313" key="1">
    <source>
        <dbReference type="EMBL" id="DAE03821.1"/>
    </source>
</evidence>